<gene>
    <name evidence="8" type="primary">mvk</name>
    <name evidence="8" type="ORF">BN8_05882</name>
</gene>
<dbReference type="PANTHER" id="PTHR10457:SF7">
    <property type="entry name" value="GALACTOKINASE-RELATED"/>
    <property type="match status" value="1"/>
</dbReference>
<keyword evidence="3 8" id="KW-0418">Kinase</keyword>
<dbReference type="SUPFAM" id="SSF55060">
    <property type="entry name" value="GHMP Kinase, C-terminal domain"/>
    <property type="match status" value="1"/>
</dbReference>
<comment type="caution">
    <text evidence="8">The sequence shown here is derived from an EMBL/GenBank/DDBJ whole genome shotgun (WGS) entry which is preliminary data.</text>
</comment>
<dbReference type="Pfam" id="PF08544">
    <property type="entry name" value="GHMP_kinases_C"/>
    <property type="match status" value="1"/>
</dbReference>
<evidence type="ECO:0000256" key="4">
    <source>
        <dbReference type="ARBA" id="ARBA00022840"/>
    </source>
</evidence>
<keyword evidence="8" id="KW-0808">Transferase</keyword>
<dbReference type="Gene3D" id="3.30.70.890">
    <property type="entry name" value="GHMP kinase, C-terminal domain"/>
    <property type="match status" value="1"/>
</dbReference>
<dbReference type="Pfam" id="PF10509">
    <property type="entry name" value="GalKase_gal_bdg"/>
    <property type="match status" value="1"/>
</dbReference>
<protein>
    <submittedName>
        <fullName evidence="8">Galactokinase</fullName>
        <ecNumber evidence="8">2.7.1.6</ecNumber>
    </submittedName>
</protein>
<dbReference type="OrthoDB" id="1411003at2"/>
<feature type="domain" description="Galactokinase N-terminal" evidence="7">
    <location>
        <begin position="6"/>
        <end position="39"/>
    </location>
</feature>
<dbReference type="GO" id="GO:0005524">
    <property type="term" value="F:ATP binding"/>
    <property type="evidence" value="ECO:0007669"/>
    <property type="project" value="UniProtKB-KW"/>
</dbReference>
<dbReference type="AlphaFoldDB" id="I2GRK8"/>
<evidence type="ECO:0000256" key="2">
    <source>
        <dbReference type="ARBA" id="ARBA00022741"/>
    </source>
</evidence>
<organism evidence="8 9">
    <name type="scientific">Fibrisoma limi BUZ 3</name>
    <dbReference type="NCBI Taxonomy" id="1185876"/>
    <lineage>
        <taxon>Bacteria</taxon>
        <taxon>Pseudomonadati</taxon>
        <taxon>Bacteroidota</taxon>
        <taxon>Cytophagia</taxon>
        <taxon>Cytophagales</taxon>
        <taxon>Spirosomataceae</taxon>
        <taxon>Fibrisoma</taxon>
    </lineage>
</organism>
<keyword evidence="2" id="KW-0547">Nucleotide-binding</keyword>
<keyword evidence="9" id="KW-1185">Reference proteome</keyword>
<dbReference type="EMBL" id="CAIT01000009">
    <property type="protein sequence ID" value="CCH56536.1"/>
    <property type="molecule type" value="Genomic_DNA"/>
</dbReference>
<dbReference type="GO" id="GO:0004335">
    <property type="term" value="F:galactokinase activity"/>
    <property type="evidence" value="ECO:0007669"/>
    <property type="project" value="UniProtKB-EC"/>
</dbReference>
<sequence length="365" mass="40049">MNNRFIYTSAPGRICLFGEHQDYLGLPVIAAAISKRMHIRANLTFAPKVFMNLPDINSYEYFDLKNLPLPYTCERDYFRSAVNVLLKEGFQFSLGISGELNSSIPINSGTASSSALIVSWLNVLSHLADKPRNLSPEELAGLAYKAEVEEFNEPGGMMDHYAVAVGGIIYLQMSPSFRLETLSVNLGKFVLGDSGEPKDTIGTMNRIKSETLKIAHQLKLLDPNFSLLTTTADELLAYRSLLSKSDFNLINGTIANRDISHKAITLLRKLSNEKQIVDHYLFGQLLLEHNDNLRDAQQILTPKINRMLDASLEAGALGGKINGSGGGGCMFAYAPNKTENVVEAIEKAGGRAYIVSIDKGVTVSQ</sequence>
<dbReference type="InterPro" id="IPR020568">
    <property type="entry name" value="Ribosomal_Su5_D2-typ_SF"/>
</dbReference>
<dbReference type="Proteomes" id="UP000009309">
    <property type="component" value="Unassembled WGS sequence"/>
</dbReference>
<dbReference type="InterPro" id="IPR014721">
    <property type="entry name" value="Ribsml_uS5_D2-typ_fold_subgr"/>
</dbReference>
<reference evidence="8 9" key="1">
    <citation type="journal article" date="2012" name="J. Bacteriol.">
        <title>Genome Sequence of the Filamentous Bacterium Fibrisoma limi BUZ 3T.</title>
        <authorList>
            <person name="Filippini M."/>
            <person name="Qi W."/>
            <person name="Jaenicke S."/>
            <person name="Goesmann A."/>
            <person name="Smits T.H."/>
            <person name="Bagheri H.C."/>
        </authorList>
    </citation>
    <scope>NUCLEOTIDE SEQUENCE [LARGE SCALE GENOMIC DNA]</scope>
    <source>
        <strain evidence="9">BUZ 3T</strain>
    </source>
</reference>
<dbReference type="InterPro" id="IPR006204">
    <property type="entry name" value="GHMP_kinase_N_dom"/>
</dbReference>
<evidence type="ECO:0000256" key="3">
    <source>
        <dbReference type="ARBA" id="ARBA00022777"/>
    </source>
</evidence>
<dbReference type="Pfam" id="PF00288">
    <property type="entry name" value="GHMP_kinases_N"/>
    <property type="match status" value="1"/>
</dbReference>
<feature type="domain" description="GHMP kinase N-terminal" evidence="5">
    <location>
        <begin position="77"/>
        <end position="167"/>
    </location>
</feature>
<evidence type="ECO:0000256" key="1">
    <source>
        <dbReference type="ARBA" id="ARBA00006566"/>
    </source>
</evidence>
<evidence type="ECO:0000259" key="7">
    <source>
        <dbReference type="Pfam" id="PF10509"/>
    </source>
</evidence>
<feature type="domain" description="GHMP kinase C-terminal" evidence="6">
    <location>
        <begin position="278"/>
        <end position="348"/>
    </location>
</feature>
<dbReference type="PANTHER" id="PTHR10457">
    <property type="entry name" value="MEVALONATE KINASE/GALACTOKINASE"/>
    <property type="match status" value="1"/>
</dbReference>
<evidence type="ECO:0000313" key="9">
    <source>
        <dbReference type="Proteomes" id="UP000009309"/>
    </source>
</evidence>
<dbReference type="GO" id="GO:0006012">
    <property type="term" value="P:galactose metabolic process"/>
    <property type="evidence" value="ECO:0007669"/>
    <property type="project" value="TreeGrafter"/>
</dbReference>
<keyword evidence="4" id="KW-0067">ATP-binding</keyword>
<dbReference type="PRINTS" id="PR00959">
    <property type="entry name" value="MEVGALKINASE"/>
</dbReference>
<dbReference type="InterPro" id="IPR019539">
    <property type="entry name" value="GalKase_N"/>
</dbReference>
<dbReference type="Gene3D" id="3.30.230.10">
    <property type="match status" value="1"/>
</dbReference>
<dbReference type="eggNOG" id="COG0153">
    <property type="taxonomic scope" value="Bacteria"/>
</dbReference>
<evidence type="ECO:0000313" key="8">
    <source>
        <dbReference type="EMBL" id="CCH56536.1"/>
    </source>
</evidence>
<proteinExistence type="inferred from homology"/>
<evidence type="ECO:0000259" key="6">
    <source>
        <dbReference type="Pfam" id="PF08544"/>
    </source>
</evidence>
<dbReference type="EC" id="2.7.1.6" evidence="8"/>
<dbReference type="GO" id="GO:0005829">
    <property type="term" value="C:cytosol"/>
    <property type="evidence" value="ECO:0007669"/>
    <property type="project" value="TreeGrafter"/>
</dbReference>
<accession>I2GRK8</accession>
<dbReference type="SUPFAM" id="SSF54211">
    <property type="entry name" value="Ribosomal protein S5 domain 2-like"/>
    <property type="match status" value="1"/>
</dbReference>
<dbReference type="InterPro" id="IPR013750">
    <property type="entry name" value="GHMP_kinase_C_dom"/>
</dbReference>
<dbReference type="InterPro" id="IPR036554">
    <property type="entry name" value="GHMP_kinase_C_sf"/>
</dbReference>
<name>I2GRK8_9BACT</name>
<evidence type="ECO:0000259" key="5">
    <source>
        <dbReference type="Pfam" id="PF00288"/>
    </source>
</evidence>
<comment type="similarity">
    <text evidence="1">Belongs to the GHMP kinase family. GalK subfamily.</text>
</comment>
<dbReference type="STRING" id="1185876.BN8_05882"/>